<comment type="caution">
    <text evidence="1">The sequence shown here is derived from an EMBL/GenBank/DDBJ whole genome shotgun (WGS) entry which is preliminary data.</text>
</comment>
<dbReference type="EMBL" id="JACGWL010000585">
    <property type="protein sequence ID" value="KAK4383273.1"/>
    <property type="molecule type" value="Genomic_DNA"/>
</dbReference>
<evidence type="ECO:0008006" key="3">
    <source>
        <dbReference type="Google" id="ProtNLM"/>
    </source>
</evidence>
<proteinExistence type="predicted"/>
<evidence type="ECO:0000313" key="1">
    <source>
        <dbReference type="EMBL" id="KAK4383273.1"/>
    </source>
</evidence>
<organism evidence="1 2">
    <name type="scientific">Sesamum angolense</name>
    <dbReference type="NCBI Taxonomy" id="2727404"/>
    <lineage>
        <taxon>Eukaryota</taxon>
        <taxon>Viridiplantae</taxon>
        <taxon>Streptophyta</taxon>
        <taxon>Embryophyta</taxon>
        <taxon>Tracheophyta</taxon>
        <taxon>Spermatophyta</taxon>
        <taxon>Magnoliopsida</taxon>
        <taxon>eudicotyledons</taxon>
        <taxon>Gunneridae</taxon>
        <taxon>Pentapetalae</taxon>
        <taxon>asterids</taxon>
        <taxon>lamiids</taxon>
        <taxon>Lamiales</taxon>
        <taxon>Pedaliaceae</taxon>
        <taxon>Sesamum</taxon>
    </lineage>
</organism>
<accession>A0AAE1VX27</accession>
<protein>
    <recommendedName>
        <fullName evidence="3">Reverse transcriptase domain-containing protein</fullName>
    </recommendedName>
</protein>
<gene>
    <name evidence="1" type="ORF">Sango_2791700</name>
</gene>
<dbReference type="AlphaFoldDB" id="A0AAE1VX27"/>
<evidence type="ECO:0000313" key="2">
    <source>
        <dbReference type="Proteomes" id="UP001289374"/>
    </source>
</evidence>
<reference evidence="1" key="1">
    <citation type="submission" date="2020-06" db="EMBL/GenBank/DDBJ databases">
        <authorList>
            <person name="Li T."/>
            <person name="Hu X."/>
            <person name="Zhang T."/>
            <person name="Song X."/>
            <person name="Zhang H."/>
            <person name="Dai N."/>
            <person name="Sheng W."/>
            <person name="Hou X."/>
            <person name="Wei L."/>
        </authorList>
    </citation>
    <scope>NUCLEOTIDE SEQUENCE</scope>
    <source>
        <strain evidence="1">K16</strain>
        <tissue evidence="1">Leaf</tissue>
    </source>
</reference>
<keyword evidence="2" id="KW-1185">Reference proteome</keyword>
<sequence length="253" mass="28439">MGFRQGDPLSLYLFYYAQSVSTLLQHAEQAGRLRGVSICRGFPSISHLIFADDTLIFFRASPESAQVIREVLEVYCLASRQEINFTKSSMAFSRNMDKGLCLQIMAGFSIRQKNKMELCLGLSLRAAHSKKEPILGQSLGKDNSDWNDHLVHELFWTQDNNVILGIPLSRLGDLDLLVWHYSRNGMFSVRNIYHFACSLQDRLSTSSLGEEPKVDGKQMSQSPSGFMFYVPLLGFIPLVGLCFSPFRGPLSPS</sequence>
<reference evidence="1" key="2">
    <citation type="journal article" date="2024" name="Plant">
        <title>Genomic evolution and insights into agronomic trait innovations of Sesamum species.</title>
        <authorList>
            <person name="Miao H."/>
            <person name="Wang L."/>
            <person name="Qu L."/>
            <person name="Liu H."/>
            <person name="Sun Y."/>
            <person name="Le M."/>
            <person name="Wang Q."/>
            <person name="Wei S."/>
            <person name="Zheng Y."/>
            <person name="Lin W."/>
            <person name="Duan Y."/>
            <person name="Cao H."/>
            <person name="Xiong S."/>
            <person name="Wang X."/>
            <person name="Wei L."/>
            <person name="Li C."/>
            <person name="Ma Q."/>
            <person name="Ju M."/>
            <person name="Zhao R."/>
            <person name="Li G."/>
            <person name="Mu C."/>
            <person name="Tian Q."/>
            <person name="Mei H."/>
            <person name="Zhang T."/>
            <person name="Gao T."/>
            <person name="Zhang H."/>
        </authorList>
    </citation>
    <scope>NUCLEOTIDE SEQUENCE</scope>
    <source>
        <strain evidence="1">K16</strain>
    </source>
</reference>
<name>A0AAE1VX27_9LAMI</name>
<dbReference type="Proteomes" id="UP001289374">
    <property type="component" value="Unassembled WGS sequence"/>
</dbReference>